<dbReference type="PANTHER" id="PTHR45138">
    <property type="entry name" value="REGULATORY COMPONENTS OF SENSORY TRANSDUCTION SYSTEM"/>
    <property type="match status" value="1"/>
</dbReference>
<dbReference type="PANTHER" id="PTHR45138:SF9">
    <property type="entry name" value="DIGUANYLATE CYCLASE DGCM-RELATED"/>
    <property type="match status" value="1"/>
</dbReference>
<name>A0A4D7DZ93_9HYPH</name>
<dbReference type="OrthoDB" id="9812260at2"/>
<feature type="transmembrane region" description="Helical" evidence="3">
    <location>
        <begin position="6"/>
        <end position="27"/>
    </location>
</feature>
<keyword evidence="3" id="KW-0472">Membrane</keyword>
<dbReference type="Gene3D" id="3.30.70.270">
    <property type="match status" value="1"/>
</dbReference>
<dbReference type="EMBL" id="CP039692">
    <property type="protein sequence ID" value="QCI99436.1"/>
    <property type="molecule type" value="Genomic_DNA"/>
</dbReference>
<dbReference type="EC" id="2.7.7.65" evidence="1"/>
<evidence type="ECO:0000313" key="7">
    <source>
        <dbReference type="Proteomes" id="UP000298545"/>
    </source>
</evidence>
<dbReference type="Gene3D" id="6.10.340.10">
    <property type="match status" value="1"/>
</dbReference>
<feature type="transmembrane region" description="Helical" evidence="3">
    <location>
        <begin position="184"/>
        <end position="205"/>
    </location>
</feature>
<dbReference type="SMART" id="SM00304">
    <property type="entry name" value="HAMP"/>
    <property type="match status" value="1"/>
</dbReference>
<gene>
    <name evidence="6" type="ORF">CFBP5473_15620</name>
</gene>
<dbReference type="GO" id="GO:0007165">
    <property type="term" value="P:signal transduction"/>
    <property type="evidence" value="ECO:0007669"/>
    <property type="project" value="InterPro"/>
</dbReference>
<accession>A0A4D7DZ93</accession>
<dbReference type="SUPFAM" id="SSF55073">
    <property type="entry name" value="Nucleotide cyclase"/>
    <property type="match status" value="1"/>
</dbReference>
<dbReference type="InterPro" id="IPR050469">
    <property type="entry name" value="Diguanylate_Cyclase"/>
</dbReference>
<dbReference type="SUPFAM" id="SSF55781">
    <property type="entry name" value="GAF domain-like"/>
    <property type="match status" value="1"/>
</dbReference>
<evidence type="ECO:0000259" key="5">
    <source>
        <dbReference type="PROSITE" id="PS50887"/>
    </source>
</evidence>
<dbReference type="GO" id="GO:0016020">
    <property type="term" value="C:membrane"/>
    <property type="evidence" value="ECO:0007669"/>
    <property type="project" value="InterPro"/>
</dbReference>
<dbReference type="PROSITE" id="PS50887">
    <property type="entry name" value="GGDEF"/>
    <property type="match status" value="1"/>
</dbReference>
<feature type="domain" description="GGDEF" evidence="5">
    <location>
        <begin position="455"/>
        <end position="588"/>
    </location>
</feature>
<reference evidence="6 7" key="1">
    <citation type="submission" date="2019-04" db="EMBL/GenBank/DDBJ databases">
        <title>Complete genome sequence of Agrobacterium larrymoorei CFBP5473.</title>
        <authorList>
            <person name="Haryono M."/>
            <person name="Chou L."/>
            <person name="Lin Y.-C."/>
            <person name="Lai E.-M."/>
            <person name="Kuo C.-H."/>
        </authorList>
    </citation>
    <scope>NUCLEOTIDE SEQUENCE [LARGE SCALE GENOMIC DNA]</scope>
    <source>
        <strain evidence="6 7">CFBP5473</strain>
    </source>
</reference>
<dbReference type="Pfam" id="PF00672">
    <property type="entry name" value="HAMP"/>
    <property type="match status" value="1"/>
</dbReference>
<evidence type="ECO:0000313" key="6">
    <source>
        <dbReference type="EMBL" id="QCI99436.1"/>
    </source>
</evidence>
<evidence type="ECO:0000256" key="2">
    <source>
        <dbReference type="ARBA" id="ARBA00034247"/>
    </source>
</evidence>
<dbReference type="CDD" id="cd01949">
    <property type="entry name" value="GGDEF"/>
    <property type="match status" value="1"/>
</dbReference>
<dbReference type="GO" id="GO:0052621">
    <property type="term" value="F:diguanylate cyclase activity"/>
    <property type="evidence" value="ECO:0007669"/>
    <property type="project" value="UniProtKB-EC"/>
</dbReference>
<proteinExistence type="predicted"/>
<dbReference type="InterPro" id="IPR043128">
    <property type="entry name" value="Rev_trsase/Diguanyl_cyclase"/>
</dbReference>
<dbReference type="NCBIfam" id="TIGR00254">
    <property type="entry name" value="GGDEF"/>
    <property type="match status" value="1"/>
</dbReference>
<dbReference type="InterPro" id="IPR003660">
    <property type="entry name" value="HAMP_dom"/>
</dbReference>
<dbReference type="CDD" id="cd06225">
    <property type="entry name" value="HAMP"/>
    <property type="match status" value="1"/>
</dbReference>
<comment type="catalytic activity">
    <reaction evidence="2">
        <text>2 GTP = 3',3'-c-di-GMP + 2 diphosphate</text>
        <dbReference type="Rhea" id="RHEA:24898"/>
        <dbReference type="ChEBI" id="CHEBI:33019"/>
        <dbReference type="ChEBI" id="CHEBI:37565"/>
        <dbReference type="ChEBI" id="CHEBI:58805"/>
        <dbReference type="EC" id="2.7.7.65"/>
    </reaction>
</comment>
<evidence type="ECO:0000256" key="1">
    <source>
        <dbReference type="ARBA" id="ARBA00012528"/>
    </source>
</evidence>
<dbReference type="FunFam" id="3.30.70.270:FF:000001">
    <property type="entry name" value="Diguanylate cyclase domain protein"/>
    <property type="match status" value="1"/>
</dbReference>
<feature type="domain" description="HAMP" evidence="4">
    <location>
        <begin position="207"/>
        <end position="260"/>
    </location>
</feature>
<dbReference type="PROSITE" id="PS50885">
    <property type="entry name" value="HAMP"/>
    <property type="match status" value="1"/>
</dbReference>
<evidence type="ECO:0000259" key="4">
    <source>
        <dbReference type="PROSITE" id="PS50885"/>
    </source>
</evidence>
<dbReference type="Pfam" id="PF00990">
    <property type="entry name" value="GGDEF"/>
    <property type="match status" value="1"/>
</dbReference>
<dbReference type="SUPFAM" id="SSF158472">
    <property type="entry name" value="HAMP domain-like"/>
    <property type="match status" value="1"/>
</dbReference>
<dbReference type="AlphaFoldDB" id="A0A4D7DZ93"/>
<dbReference type="STRING" id="1367849.GCA_000518585_02478"/>
<organism evidence="6 7">
    <name type="scientific">Agrobacterium larrymoorei</name>
    <dbReference type="NCBI Taxonomy" id="160699"/>
    <lineage>
        <taxon>Bacteria</taxon>
        <taxon>Pseudomonadati</taxon>
        <taxon>Pseudomonadota</taxon>
        <taxon>Alphaproteobacteria</taxon>
        <taxon>Hyphomicrobiales</taxon>
        <taxon>Rhizobiaceae</taxon>
        <taxon>Rhizobium/Agrobacterium group</taxon>
        <taxon>Agrobacterium</taxon>
    </lineage>
</organism>
<dbReference type="Proteomes" id="UP000298545">
    <property type="component" value="Chromosome linear"/>
</dbReference>
<dbReference type="SMART" id="SM00267">
    <property type="entry name" value="GGDEF"/>
    <property type="match status" value="1"/>
</dbReference>
<dbReference type="InterPro" id="IPR029787">
    <property type="entry name" value="Nucleotide_cyclase"/>
</dbReference>
<dbReference type="KEGG" id="alf:CFBP5473_15620"/>
<protein>
    <recommendedName>
        <fullName evidence="1">diguanylate cyclase</fullName>
        <ecNumber evidence="1">2.7.7.65</ecNumber>
    </recommendedName>
</protein>
<dbReference type="RefSeq" id="WP_027675236.1">
    <property type="nucleotide sequence ID" value="NZ_CP039692.1"/>
</dbReference>
<evidence type="ECO:0000256" key="3">
    <source>
        <dbReference type="SAM" id="Phobius"/>
    </source>
</evidence>
<keyword evidence="3" id="KW-1133">Transmembrane helix</keyword>
<dbReference type="InterPro" id="IPR000160">
    <property type="entry name" value="GGDEF_dom"/>
</dbReference>
<keyword evidence="3" id="KW-0812">Transmembrane</keyword>
<sequence length="594" mass="65803">MRISAITNWAYIITVALTLLAGGSFILSSSFADLERRAVEQHLTVQEIADELDIAAEKRSDDIRLYVMRGDEAELAAFYVDENAERGFEALAEKARTNGATEQEQVLLTDIARQAEALDEIEERAIAEMRQGQRTAAQQIVFGDEHNRLQTALLADVEKLSQMLTARTGAVLEDAKEKSDIFGLLARVMLTLTAIVFLSVLYFVVKKRIANPIVTMTGVINRLARQEFDVEVPHLDRRDEIGEMNAAIEVFRANGLERERLDAELRKDQRIKDLILQMMHRLQACQAEHEIAGIVSLYMPQIFPDMAGALFIQDETHSNLLVRGTWREPKYAKVSLQPSDCWGLRRGRPHLGDPADNDVICPHLSASDLCNLCVPLTALGDIVGLLSLEAEDCDLVINARVYLELIAENLGLAIANLQLRDRLTGLATRDALTGLLNRRSLDEAINRLGKREPQGNQSCLMLDIDHFKRFNDEFGHDAGDAVIKHVASILVSAGVEQSKVYRFGGEEFTVLLDGLSEDEATAFAESLREKVAKAPLSDRGRFLGVVTISIGVASAPEQGTVNTLVTRADAALLIAKERGRNRTVRSSSLVKERV</sequence>